<dbReference type="InterPro" id="IPR013762">
    <property type="entry name" value="Integrase-like_cat_sf"/>
</dbReference>
<dbReference type="EMBL" id="SLUM01000019">
    <property type="protein sequence ID" value="TCL54936.1"/>
    <property type="molecule type" value="Genomic_DNA"/>
</dbReference>
<dbReference type="GO" id="GO:0003677">
    <property type="term" value="F:DNA binding"/>
    <property type="evidence" value="ECO:0007669"/>
    <property type="project" value="InterPro"/>
</dbReference>
<gene>
    <name evidence="2" type="ORF">EDD77_11960</name>
</gene>
<protein>
    <recommendedName>
        <fullName evidence="4">Integrase-like protein</fullName>
    </recommendedName>
</protein>
<comment type="caution">
    <text evidence="2">The sequence shown here is derived from an EMBL/GenBank/DDBJ whole genome shotgun (WGS) entry which is preliminary data.</text>
</comment>
<dbReference type="InterPro" id="IPR011010">
    <property type="entry name" value="DNA_brk_join_enz"/>
</dbReference>
<dbReference type="STRING" id="1650663.GCA_001486665_02007"/>
<evidence type="ECO:0000256" key="1">
    <source>
        <dbReference type="ARBA" id="ARBA00023172"/>
    </source>
</evidence>
<keyword evidence="1" id="KW-0233">DNA recombination</keyword>
<evidence type="ECO:0008006" key="4">
    <source>
        <dbReference type="Google" id="ProtNLM"/>
    </source>
</evidence>
<sequence length="571" mass="65890">MTKIIEYSGVKFRVNFCYPKNIKDTKYPCRALVTPLDENERKITKRQLYGKDSDEPVNRFVSGLNPEDIEKNRIPDVINKLLGLMQQRGLYTPSDCGKLSQETDLAVIAKSVKEAFFNKYSAKYKWAQSTCYKYRQQYDYMTEALQGIDYRTLTPDTEILIQENICRAALLDTKKDNEWVPGLTPPASAKTRLYLLYRLLELLRNTEDYDIALTPSRYQGKTSRKKLLLARTDHARNLPSDLLSKLCDTDVLDGQIGILADTGLRINEYGGLLFCSVGYVDGSQGRMYFVRVSGQLSRQNTRTEYPKTDPSYRLIPISQELGERLMAERENLELRYGDISLLLRIGQPEESMYSNAPATVASHMHQLSEQIPQLLRQPEFLEAMRRNRPCTFDKASQDEYLFGMLTPHALRRFFCTWLYTMSGVDTNEIYFFMGHLNKNVRQRSGPCGPTPAEIYRLCLLKHVSPTLFHAAHSLKYNLGKKYRETEVPACSVEFTIPPETSWEIVVEDSEPFNHVTFSGDGIMWKIQYEDEFRLNPNRYALLATEEMYTIQSEGKFLDALKKMAKNEKLNK</sequence>
<dbReference type="OrthoDB" id="1833728at2"/>
<dbReference type="RefSeq" id="WP_058964397.1">
    <property type="nucleotide sequence ID" value="NZ_CABKVM010000017.1"/>
</dbReference>
<accession>A0A4R1QMN2</accession>
<organism evidence="2 3">
    <name type="scientific">Allofournierella massiliensis</name>
    <dbReference type="NCBI Taxonomy" id="1650663"/>
    <lineage>
        <taxon>Bacteria</taxon>
        <taxon>Bacillati</taxon>
        <taxon>Bacillota</taxon>
        <taxon>Clostridia</taxon>
        <taxon>Eubacteriales</taxon>
        <taxon>Oscillospiraceae</taxon>
        <taxon>Allofournierella</taxon>
    </lineage>
</organism>
<dbReference type="GO" id="GO:0006310">
    <property type="term" value="P:DNA recombination"/>
    <property type="evidence" value="ECO:0007669"/>
    <property type="project" value="UniProtKB-KW"/>
</dbReference>
<dbReference type="Proteomes" id="UP000295184">
    <property type="component" value="Unassembled WGS sequence"/>
</dbReference>
<evidence type="ECO:0000313" key="3">
    <source>
        <dbReference type="Proteomes" id="UP000295184"/>
    </source>
</evidence>
<dbReference type="GO" id="GO:0015074">
    <property type="term" value="P:DNA integration"/>
    <property type="evidence" value="ECO:0007669"/>
    <property type="project" value="InterPro"/>
</dbReference>
<name>A0A4R1QMN2_9FIRM</name>
<proteinExistence type="predicted"/>
<dbReference type="AlphaFoldDB" id="A0A4R1QMN2"/>
<evidence type="ECO:0000313" key="2">
    <source>
        <dbReference type="EMBL" id="TCL54936.1"/>
    </source>
</evidence>
<reference evidence="2 3" key="1">
    <citation type="submission" date="2019-03" db="EMBL/GenBank/DDBJ databases">
        <title>Genomic Encyclopedia of Type Strains, Phase IV (KMG-IV): sequencing the most valuable type-strain genomes for metagenomic binning, comparative biology and taxonomic classification.</title>
        <authorList>
            <person name="Goeker M."/>
        </authorList>
    </citation>
    <scope>NUCLEOTIDE SEQUENCE [LARGE SCALE GENOMIC DNA]</scope>
    <source>
        <strain evidence="2 3">DSM 100451</strain>
    </source>
</reference>
<dbReference type="SUPFAM" id="SSF56349">
    <property type="entry name" value="DNA breaking-rejoining enzymes"/>
    <property type="match status" value="1"/>
</dbReference>
<dbReference type="Gene3D" id="1.10.443.10">
    <property type="entry name" value="Intergrase catalytic core"/>
    <property type="match status" value="1"/>
</dbReference>